<gene>
    <name evidence="1" type="ORF">DXB99_03465</name>
</gene>
<dbReference type="Proteomes" id="UP000260758">
    <property type="component" value="Unassembled WGS sequence"/>
</dbReference>
<accession>A0A3E4YLF7</accession>
<evidence type="ECO:0000313" key="1">
    <source>
        <dbReference type="EMBL" id="RGM75599.1"/>
    </source>
</evidence>
<protein>
    <submittedName>
        <fullName evidence="1">Uncharacterized protein</fullName>
    </submittedName>
</protein>
<sequence length="64" mass="7510">MEHNIEFNYYIFTDVNAKFPIAGFMNKKATYDFLYTCKSGAICIAKEYLDENLVINMEMLLKNI</sequence>
<organism evidence="1 2">
    <name type="scientific">Agathobacter rectalis</name>
    <dbReference type="NCBI Taxonomy" id="39491"/>
    <lineage>
        <taxon>Bacteria</taxon>
        <taxon>Bacillati</taxon>
        <taxon>Bacillota</taxon>
        <taxon>Clostridia</taxon>
        <taxon>Lachnospirales</taxon>
        <taxon>Lachnospiraceae</taxon>
        <taxon>Agathobacter</taxon>
    </lineage>
</organism>
<proteinExistence type="predicted"/>
<reference evidence="1 2" key="1">
    <citation type="submission" date="2018-08" db="EMBL/GenBank/DDBJ databases">
        <title>A genome reference for cultivated species of the human gut microbiota.</title>
        <authorList>
            <person name="Zou Y."/>
            <person name="Xue W."/>
            <person name="Luo G."/>
        </authorList>
    </citation>
    <scope>NUCLEOTIDE SEQUENCE [LARGE SCALE GENOMIC DNA]</scope>
    <source>
        <strain evidence="1 2">OM07-13</strain>
    </source>
</reference>
<dbReference type="EMBL" id="QSTP01000001">
    <property type="protein sequence ID" value="RGM75599.1"/>
    <property type="molecule type" value="Genomic_DNA"/>
</dbReference>
<comment type="caution">
    <text evidence="1">The sequence shown here is derived from an EMBL/GenBank/DDBJ whole genome shotgun (WGS) entry which is preliminary data.</text>
</comment>
<dbReference type="RefSeq" id="WP_117718355.1">
    <property type="nucleotide sequence ID" value="NZ_QSTP01000001.1"/>
</dbReference>
<name>A0A3E4YLF7_9FIRM</name>
<evidence type="ECO:0000313" key="2">
    <source>
        <dbReference type="Proteomes" id="UP000260758"/>
    </source>
</evidence>
<dbReference type="AlphaFoldDB" id="A0A3E4YLF7"/>